<feature type="signal peptide" evidence="21">
    <location>
        <begin position="1"/>
        <end position="25"/>
    </location>
</feature>
<feature type="binding site" evidence="17">
    <location>
        <position position="105"/>
    </location>
    <ligand>
        <name>substrate</name>
    </ligand>
</feature>
<protein>
    <recommendedName>
        <fullName evidence="4 19">Alpha-amylase</fullName>
        <ecNumber evidence="4 19">3.2.1.1</ecNumber>
    </recommendedName>
</protein>
<evidence type="ECO:0000259" key="22">
    <source>
        <dbReference type="SMART" id="SM00642"/>
    </source>
</evidence>
<feature type="binding site" evidence="17">
    <location>
        <position position="367"/>
    </location>
    <ligand>
        <name>substrate</name>
    </ligand>
</feature>
<feature type="binding site" evidence="15">
    <location>
        <position position="143"/>
    </location>
    <ligand>
        <name>Ca(2+)</name>
        <dbReference type="ChEBI" id="CHEBI:29108"/>
        <label>1</label>
    </ligand>
</feature>
<evidence type="ECO:0000313" key="24">
    <source>
        <dbReference type="Proteomes" id="UP000053599"/>
    </source>
</evidence>
<reference evidence="23 24" key="1">
    <citation type="submission" date="2015-01" db="EMBL/GenBank/DDBJ databases">
        <title>The Genome Sequence of Exophiala sideris CBS121828.</title>
        <authorList>
            <consortium name="The Broad Institute Genomics Platform"/>
            <person name="Cuomo C."/>
            <person name="de Hoog S."/>
            <person name="Gorbushina A."/>
            <person name="Stielow B."/>
            <person name="Teixiera M."/>
            <person name="Abouelleil A."/>
            <person name="Chapman S.B."/>
            <person name="Priest M."/>
            <person name="Young S.K."/>
            <person name="Wortman J."/>
            <person name="Nusbaum C."/>
            <person name="Birren B."/>
        </authorList>
    </citation>
    <scope>NUCLEOTIDE SEQUENCE [LARGE SCALE GENOMIC DNA]</scope>
    <source>
        <strain evidence="23 24">CBS 121828</strain>
    </source>
</reference>
<dbReference type="EMBL" id="KN846951">
    <property type="protein sequence ID" value="KIV86821.1"/>
    <property type="molecule type" value="Genomic_DNA"/>
</dbReference>
<dbReference type="InterPro" id="IPR013780">
    <property type="entry name" value="Glyco_hydro_b"/>
</dbReference>
<keyword evidence="12 19" id="KW-0326">Glycosidase</keyword>
<dbReference type="FunFam" id="3.20.20.80:FF:000120">
    <property type="entry name" value="Alpha-amylase A"/>
    <property type="match status" value="1"/>
</dbReference>
<evidence type="ECO:0000256" key="15">
    <source>
        <dbReference type="PIRSR" id="PIRSR001024-3"/>
    </source>
</evidence>
<evidence type="ECO:0000256" key="18">
    <source>
        <dbReference type="RuleBase" id="RU003615"/>
    </source>
</evidence>
<feature type="active site" description="Proton donor" evidence="13">
    <location>
        <position position="253"/>
    </location>
</feature>
<evidence type="ECO:0000256" key="5">
    <source>
        <dbReference type="ARBA" id="ARBA00022723"/>
    </source>
</evidence>
<evidence type="ECO:0000256" key="7">
    <source>
        <dbReference type="ARBA" id="ARBA00022801"/>
    </source>
</evidence>
<feature type="chain" id="PRO_5002246278" description="Alpha-amylase" evidence="21">
    <location>
        <begin position="26"/>
        <end position="503"/>
    </location>
</feature>
<feature type="binding site" evidence="15">
    <location>
        <position position="253"/>
    </location>
    <ligand>
        <name>Ca(2+)</name>
        <dbReference type="ChEBI" id="CHEBI:29108"/>
        <label>2</label>
    </ligand>
</feature>
<feature type="compositionally biased region" description="Polar residues" evidence="20">
    <location>
        <begin position="493"/>
        <end position="503"/>
    </location>
</feature>
<dbReference type="InterPro" id="IPR006047">
    <property type="entry name" value="GH13_cat_dom"/>
</dbReference>
<feature type="binding site" evidence="15">
    <location>
        <position position="229"/>
    </location>
    <ligand>
        <name>Ca(2+)</name>
        <dbReference type="ChEBI" id="CHEBI:29108"/>
        <label>2</label>
    </ligand>
</feature>
<name>A0A0D1XFB5_9EURO</name>
<feature type="disulfide bond" evidence="16">
    <location>
        <begin position="54"/>
        <end position="60"/>
    </location>
</feature>
<sequence length="503" mass="55013">MTSRKFLLAAAAGLTLQILPWGAWALNPQQWSEHSIYQVLTDRFALTNGSSADCWIRGYCGGTYEGIQSKLDYIQGMGFDAIWISPIIHNIEGNTTYGYAFHGYWGDDPYTLNPHFGSPDDLKNLSDALHSRNMSLMVDVVINHLAANQTPNSVNYSAFPSPFNSAAAFHPDCTIDYANQTSIEDCWLVDQQPPLLADIKSENSTVFDAMVRSVVQNVQDYAIDGIRLDTAKHVPKRFLSQFQEEVGVLVTGEALNESIAFASQYQSPLASVLNYPLFFTVTDPFVGRTTFDLLAATVEAEQVVLPNINAVTNFLDNHDQPRLASRVGSDVIREMNAVTFLFFSPGIPIVYYGFEQRFDGGGDPDNREGMWTSGYDTNATLYKHIAQLNKLRKAAINSGDFLDSAATILLASDTHLAFQRGPLVVVVTNTGSGPSISEPDAAANGTLSDVMISQSSFPPKTTLTDLLSCEKTVTDAQGSFNSSNSQGGPRVWASSQWKTTLCS</sequence>
<evidence type="ECO:0000256" key="6">
    <source>
        <dbReference type="ARBA" id="ARBA00022729"/>
    </source>
</evidence>
<evidence type="ECO:0000256" key="8">
    <source>
        <dbReference type="ARBA" id="ARBA00022837"/>
    </source>
</evidence>
<keyword evidence="6 21" id="KW-0732">Signal</keyword>
<feature type="binding site" evidence="15">
    <location>
        <position position="198"/>
    </location>
    <ligand>
        <name>Ca(2+)</name>
        <dbReference type="ChEBI" id="CHEBI:29108"/>
        <label>1</label>
    </ligand>
</feature>
<keyword evidence="8 15" id="KW-0106">Calcium</keyword>
<evidence type="ECO:0000256" key="10">
    <source>
        <dbReference type="ARBA" id="ARBA00023180"/>
    </source>
</evidence>
<dbReference type="OrthoDB" id="204980at2759"/>
<dbReference type="PRINTS" id="PR00110">
    <property type="entry name" value="ALPHAAMYLASE"/>
</dbReference>
<dbReference type="PANTHER" id="PTHR10357:SF215">
    <property type="entry name" value="ALPHA-AMYLASE 1"/>
    <property type="match status" value="1"/>
</dbReference>
<dbReference type="InterPro" id="IPR015340">
    <property type="entry name" value="A_amylase_C_dom"/>
</dbReference>
<feature type="binding site" evidence="15">
    <location>
        <position position="184"/>
    </location>
    <ligand>
        <name>Ca(2+)</name>
        <dbReference type="ChEBI" id="CHEBI:29108"/>
        <label>1</label>
    </ligand>
</feature>
<feature type="site" description="Transition state stabilizer" evidence="14">
    <location>
        <position position="319"/>
    </location>
</feature>
<evidence type="ECO:0000256" key="11">
    <source>
        <dbReference type="ARBA" id="ARBA00023277"/>
    </source>
</evidence>
<feature type="binding site" evidence="15">
    <location>
        <position position="233"/>
    </location>
    <ligand>
        <name>Ca(2+)</name>
        <dbReference type="ChEBI" id="CHEBI:29108"/>
        <label>1</label>
    </ligand>
</feature>
<comment type="catalytic activity">
    <reaction evidence="1 19">
        <text>Endohydrolysis of (1-&gt;4)-alpha-D-glucosidic linkages in polysaccharides containing three or more (1-&gt;4)-alpha-linked D-glucose units.</text>
        <dbReference type="EC" id="3.2.1.1"/>
    </reaction>
</comment>
<dbReference type="Proteomes" id="UP000053599">
    <property type="component" value="Unassembled WGS sequence"/>
</dbReference>
<dbReference type="CDD" id="cd11319">
    <property type="entry name" value="AmyAc_euk_AmyA"/>
    <property type="match status" value="1"/>
</dbReference>
<evidence type="ECO:0000256" key="13">
    <source>
        <dbReference type="PIRSR" id="PIRSR001024-1"/>
    </source>
</evidence>
<dbReference type="HOGENOM" id="CLU_006462_7_2_1"/>
<evidence type="ECO:0000256" key="14">
    <source>
        <dbReference type="PIRSR" id="PIRSR001024-2"/>
    </source>
</evidence>
<dbReference type="Pfam" id="PF09260">
    <property type="entry name" value="A_amylase_dom_C"/>
    <property type="match status" value="1"/>
</dbReference>
<dbReference type="InterPro" id="IPR006046">
    <property type="entry name" value="Alpha_amylase"/>
</dbReference>
<evidence type="ECO:0000256" key="17">
    <source>
        <dbReference type="PIRSR" id="PIRSR001024-5"/>
    </source>
</evidence>
<evidence type="ECO:0000256" key="4">
    <source>
        <dbReference type="ARBA" id="ARBA00012595"/>
    </source>
</evidence>
<dbReference type="GO" id="GO:0005509">
    <property type="term" value="F:calcium ion binding"/>
    <property type="evidence" value="ECO:0007669"/>
    <property type="project" value="InterPro"/>
</dbReference>
<feature type="binding site" evidence="17">
    <location>
        <position position="227"/>
    </location>
    <ligand>
        <name>substrate</name>
    </ligand>
</feature>
<proteinExistence type="inferred from homology"/>
<dbReference type="InterPro" id="IPR017853">
    <property type="entry name" value="GH"/>
</dbReference>
<accession>A0A0D1XFB5</accession>
<dbReference type="PANTHER" id="PTHR10357">
    <property type="entry name" value="ALPHA-AMYLASE FAMILY MEMBER"/>
    <property type="match status" value="1"/>
</dbReference>
<evidence type="ECO:0000256" key="19">
    <source>
        <dbReference type="RuleBase" id="RU361134"/>
    </source>
</evidence>
<dbReference type="SUPFAM" id="SSF51445">
    <property type="entry name" value="(Trans)glycosidases"/>
    <property type="match status" value="1"/>
</dbReference>
<dbReference type="InterPro" id="IPR013777">
    <property type="entry name" value="A-amylase-like"/>
</dbReference>
<evidence type="ECO:0000256" key="1">
    <source>
        <dbReference type="ARBA" id="ARBA00000548"/>
    </source>
</evidence>
<dbReference type="Gene3D" id="3.20.20.80">
    <property type="entry name" value="Glycosidases"/>
    <property type="match status" value="1"/>
</dbReference>
<feature type="domain" description="Glycosyl hydrolase family 13 catalytic" evidence="22">
    <location>
        <begin position="38"/>
        <end position="392"/>
    </location>
</feature>
<keyword evidence="11 19" id="KW-0119">Carbohydrate metabolism</keyword>
<dbReference type="GO" id="GO:0016052">
    <property type="term" value="P:carbohydrate catabolic process"/>
    <property type="evidence" value="ECO:0007669"/>
    <property type="project" value="InterPro"/>
</dbReference>
<keyword evidence="7 19" id="KW-0378">Hydrolase</keyword>
<evidence type="ECO:0000256" key="9">
    <source>
        <dbReference type="ARBA" id="ARBA00023157"/>
    </source>
</evidence>
<dbReference type="AlphaFoldDB" id="A0A0D1XFB5"/>
<feature type="binding site" evidence="17">
    <location>
        <position position="144"/>
    </location>
    <ligand>
        <name>substrate</name>
    </ligand>
</feature>
<evidence type="ECO:0000256" key="2">
    <source>
        <dbReference type="ARBA" id="ARBA00001913"/>
    </source>
</evidence>
<comment type="similarity">
    <text evidence="3 18">Belongs to the glycosyl hydrolase 13 family.</text>
</comment>
<dbReference type="Gene3D" id="2.60.40.1180">
    <property type="entry name" value="Golgi alpha-mannosidase II"/>
    <property type="match status" value="1"/>
</dbReference>
<keyword evidence="5 15" id="KW-0479">Metal-binding</keyword>
<feature type="binding site" evidence="17">
    <location>
        <position position="319"/>
    </location>
    <ligand>
        <name>substrate</name>
    </ligand>
</feature>
<evidence type="ECO:0000256" key="21">
    <source>
        <dbReference type="SAM" id="SignalP"/>
    </source>
</evidence>
<dbReference type="SMART" id="SM00642">
    <property type="entry name" value="Aamy"/>
    <property type="match status" value="1"/>
</dbReference>
<evidence type="ECO:0000256" key="3">
    <source>
        <dbReference type="ARBA" id="ARBA00008061"/>
    </source>
</evidence>
<gene>
    <name evidence="23" type="ORF">PV11_02406</name>
</gene>
<comment type="cofactor">
    <cofactor evidence="2">
        <name>Ca(2+)</name>
        <dbReference type="ChEBI" id="CHEBI:29108"/>
    </cofactor>
</comment>
<dbReference type="STRING" id="1016849.A0A0D1XFB5"/>
<keyword evidence="9 16" id="KW-1015">Disulfide bond</keyword>
<feature type="disulfide bond" evidence="16">
    <location>
        <begin position="173"/>
        <end position="186"/>
    </location>
</feature>
<evidence type="ECO:0000256" key="12">
    <source>
        <dbReference type="ARBA" id="ARBA00023295"/>
    </source>
</evidence>
<organism evidence="23 24">
    <name type="scientific">Exophiala sideris</name>
    <dbReference type="NCBI Taxonomy" id="1016849"/>
    <lineage>
        <taxon>Eukaryota</taxon>
        <taxon>Fungi</taxon>
        <taxon>Dikarya</taxon>
        <taxon>Ascomycota</taxon>
        <taxon>Pezizomycotina</taxon>
        <taxon>Eurotiomycetes</taxon>
        <taxon>Chaetothyriomycetidae</taxon>
        <taxon>Chaetothyriales</taxon>
        <taxon>Herpotrichiellaceae</taxon>
        <taxon>Exophiala</taxon>
    </lineage>
</organism>
<dbReference type="EC" id="3.2.1.1" evidence="4 19"/>
<dbReference type="SUPFAM" id="SSF51011">
    <property type="entry name" value="Glycosyl hydrolase domain"/>
    <property type="match status" value="1"/>
</dbReference>
<dbReference type="GO" id="GO:0004556">
    <property type="term" value="F:alpha-amylase activity"/>
    <property type="evidence" value="ECO:0007669"/>
    <property type="project" value="UniProtKB-UniRule"/>
</dbReference>
<evidence type="ECO:0000256" key="16">
    <source>
        <dbReference type="PIRSR" id="PIRSR001024-4"/>
    </source>
</evidence>
<dbReference type="PIRSF" id="PIRSF001024">
    <property type="entry name" value="Alph-amyl_fung"/>
    <property type="match status" value="1"/>
</dbReference>
<feature type="compositionally biased region" description="Low complexity" evidence="20">
    <location>
        <begin position="478"/>
        <end position="488"/>
    </location>
</feature>
<evidence type="ECO:0000256" key="20">
    <source>
        <dbReference type="SAM" id="MobiDB-lite"/>
    </source>
</evidence>
<dbReference type="Pfam" id="PF00128">
    <property type="entry name" value="Alpha-amylase"/>
    <property type="match status" value="1"/>
</dbReference>
<keyword evidence="10" id="KW-0325">Glycoprotein</keyword>
<feature type="region of interest" description="Disordered" evidence="20">
    <location>
        <begin position="478"/>
        <end position="503"/>
    </location>
</feature>
<evidence type="ECO:0000313" key="23">
    <source>
        <dbReference type="EMBL" id="KIV86821.1"/>
    </source>
</evidence>
<feature type="active site" description="Nucleophile" evidence="13">
    <location>
        <position position="229"/>
    </location>
</feature>